<dbReference type="InterPro" id="IPR001478">
    <property type="entry name" value="PDZ"/>
</dbReference>
<protein>
    <submittedName>
        <fullName evidence="7">Serine protease</fullName>
    </submittedName>
</protein>
<dbReference type="PANTHER" id="PTHR22939">
    <property type="entry name" value="SERINE PROTEASE FAMILY S1C HTRA-RELATED"/>
    <property type="match status" value="1"/>
</dbReference>
<evidence type="ECO:0000256" key="5">
    <source>
        <dbReference type="SAM" id="Phobius"/>
    </source>
</evidence>
<keyword evidence="3" id="KW-0378">Hydrolase</keyword>
<evidence type="ECO:0000313" key="7">
    <source>
        <dbReference type="EMBL" id="RDU24582.1"/>
    </source>
</evidence>
<accession>A0A371AYL1</accession>
<feature type="transmembrane region" description="Helical" evidence="5">
    <location>
        <begin position="32"/>
        <end position="57"/>
    </location>
</feature>
<dbReference type="EMBL" id="QRCT01000012">
    <property type="protein sequence ID" value="RDU24582.1"/>
    <property type="molecule type" value="Genomic_DNA"/>
</dbReference>
<name>A0A371AYL1_9FIRM</name>
<reference evidence="7 8" key="1">
    <citation type="submission" date="2018-07" db="EMBL/GenBank/DDBJ databases">
        <title>Anaerosacharophilus polymeroproducens gen. nov. sp. nov., an anaerobic bacterium isolated from salt field.</title>
        <authorList>
            <person name="Kim W."/>
            <person name="Yang S.-H."/>
            <person name="Oh J."/>
            <person name="Lee J.-H."/>
            <person name="Kwon K.K."/>
        </authorList>
    </citation>
    <scope>NUCLEOTIDE SEQUENCE [LARGE SCALE GENOMIC DNA]</scope>
    <source>
        <strain evidence="7 8">MCWD5</strain>
    </source>
</reference>
<dbReference type="PROSITE" id="PS50106">
    <property type="entry name" value="PDZ"/>
    <property type="match status" value="1"/>
</dbReference>
<evidence type="ECO:0000259" key="6">
    <source>
        <dbReference type="PROSITE" id="PS50106"/>
    </source>
</evidence>
<dbReference type="Pfam" id="PF13365">
    <property type="entry name" value="Trypsin_2"/>
    <property type="match status" value="1"/>
</dbReference>
<sequence length="433" mass="47273">MSDKIEKNQDDTEGFDFIREKIKEKPINRKKVLIGFGLNLIFAIVFGLVACTTFLLAKPYINKLINKTENPTISIPQDKMDDEITEETPDQTEQEKSVPEQVIITNTQQLQTVDYENLQSEIYDIGAEANRSVVTVTGLRKETDLFDAAYQNEFKTTGVIIAVNQHEILIVTDKSIVENIDSIIVTFSNDKCVNAEIKKYDTTLGITVLRVPMEKISEEVKEGIKAATLGNSYVVRQGTTVMAVGNFCGTTHAIAQGNVTASSGKVSVVDANLTVLSTNIPGDSKSSGVLINMKGEVIGLILKNYSALNSGNTTAAVSISDLKAYIECLSNGQDVPRLGISALTVSEEAEHQYQVTKGVYVSDVALDSPSMIAGVQRGDVIIKFNGEKILNMNHYKEALFKCPLEGQAKITVMRYGPEGSTQIECNAIVKALK</sequence>
<keyword evidence="5" id="KW-1133">Transmembrane helix</keyword>
<feature type="region of interest" description="Disordered" evidence="4">
    <location>
        <begin position="72"/>
        <end position="98"/>
    </location>
</feature>
<dbReference type="SUPFAM" id="SSF50494">
    <property type="entry name" value="Trypsin-like serine proteases"/>
    <property type="match status" value="1"/>
</dbReference>
<keyword evidence="8" id="KW-1185">Reference proteome</keyword>
<dbReference type="Proteomes" id="UP000255036">
    <property type="component" value="Unassembled WGS sequence"/>
</dbReference>
<evidence type="ECO:0000256" key="3">
    <source>
        <dbReference type="ARBA" id="ARBA00022801"/>
    </source>
</evidence>
<comment type="similarity">
    <text evidence="1">Belongs to the peptidase S1C family.</text>
</comment>
<keyword evidence="5" id="KW-0472">Membrane</keyword>
<proteinExistence type="inferred from homology"/>
<dbReference type="Gene3D" id="2.30.42.10">
    <property type="match status" value="1"/>
</dbReference>
<dbReference type="Pfam" id="PF13180">
    <property type="entry name" value="PDZ_2"/>
    <property type="match status" value="1"/>
</dbReference>
<evidence type="ECO:0000256" key="1">
    <source>
        <dbReference type="ARBA" id="ARBA00010541"/>
    </source>
</evidence>
<dbReference type="InterPro" id="IPR036034">
    <property type="entry name" value="PDZ_sf"/>
</dbReference>
<evidence type="ECO:0000256" key="2">
    <source>
        <dbReference type="ARBA" id="ARBA00022670"/>
    </source>
</evidence>
<dbReference type="PANTHER" id="PTHR22939:SF129">
    <property type="entry name" value="SERINE PROTEASE HTRA2, MITOCHONDRIAL"/>
    <property type="match status" value="1"/>
</dbReference>
<dbReference type="InterPro" id="IPR009003">
    <property type="entry name" value="Peptidase_S1_PA"/>
</dbReference>
<feature type="domain" description="PDZ" evidence="6">
    <location>
        <begin position="323"/>
        <end position="394"/>
    </location>
</feature>
<dbReference type="RefSeq" id="WP_115480815.1">
    <property type="nucleotide sequence ID" value="NZ_QRCT01000012.1"/>
</dbReference>
<dbReference type="GO" id="GO:0004252">
    <property type="term" value="F:serine-type endopeptidase activity"/>
    <property type="evidence" value="ECO:0007669"/>
    <property type="project" value="InterPro"/>
</dbReference>
<dbReference type="InterPro" id="IPR043504">
    <property type="entry name" value="Peptidase_S1_PA_chymotrypsin"/>
</dbReference>
<dbReference type="OrthoDB" id="1765023at2"/>
<dbReference type="SMART" id="SM00228">
    <property type="entry name" value="PDZ"/>
    <property type="match status" value="1"/>
</dbReference>
<evidence type="ECO:0000256" key="4">
    <source>
        <dbReference type="SAM" id="MobiDB-lite"/>
    </source>
</evidence>
<comment type="caution">
    <text evidence="7">The sequence shown here is derived from an EMBL/GenBank/DDBJ whole genome shotgun (WGS) entry which is preliminary data.</text>
</comment>
<dbReference type="SUPFAM" id="SSF50156">
    <property type="entry name" value="PDZ domain-like"/>
    <property type="match status" value="1"/>
</dbReference>
<dbReference type="Gene3D" id="2.40.10.10">
    <property type="entry name" value="Trypsin-like serine proteases"/>
    <property type="match status" value="2"/>
</dbReference>
<dbReference type="AlphaFoldDB" id="A0A371AYL1"/>
<dbReference type="GO" id="GO:0006508">
    <property type="term" value="P:proteolysis"/>
    <property type="evidence" value="ECO:0007669"/>
    <property type="project" value="UniProtKB-KW"/>
</dbReference>
<keyword evidence="2 7" id="KW-0645">Protease</keyword>
<gene>
    <name evidence="7" type="ORF">DWV06_03710</name>
</gene>
<organism evidence="7 8">
    <name type="scientific">Anaerosacchariphilus polymeriproducens</name>
    <dbReference type="NCBI Taxonomy" id="1812858"/>
    <lineage>
        <taxon>Bacteria</taxon>
        <taxon>Bacillati</taxon>
        <taxon>Bacillota</taxon>
        <taxon>Clostridia</taxon>
        <taxon>Lachnospirales</taxon>
        <taxon>Lachnospiraceae</taxon>
        <taxon>Anaerosacchariphilus</taxon>
    </lineage>
</organism>
<keyword evidence="5" id="KW-0812">Transmembrane</keyword>
<dbReference type="PRINTS" id="PR00834">
    <property type="entry name" value="PROTEASES2C"/>
</dbReference>
<evidence type="ECO:0000313" key="8">
    <source>
        <dbReference type="Proteomes" id="UP000255036"/>
    </source>
</evidence>
<dbReference type="InterPro" id="IPR001940">
    <property type="entry name" value="Peptidase_S1C"/>
</dbReference>
<feature type="compositionally biased region" description="Acidic residues" evidence="4">
    <location>
        <begin position="80"/>
        <end position="92"/>
    </location>
</feature>